<evidence type="ECO:0000256" key="1">
    <source>
        <dbReference type="ARBA" id="ARBA00005953"/>
    </source>
</evidence>
<dbReference type="PANTHER" id="PTHR31793">
    <property type="entry name" value="4-HYDROXYBENZOYL-COA THIOESTERASE FAMILY MEMBER"/>
    <property type="match status" value="1"/>
</dbReference>
<comment type="similarity">
    <text evidence="1">Belongs to the 4-hydroxybenzoyl-CoA thioesterase family.</text>
</comment>
<organism evidence="3 4">
    <name type="scientific">Pseudodesulfovibrio sediminis</name>
    <dbReference type="NCBI Taxonomy" id="2810563"/>
    <lineage>
        <taxon>Bacteria</taxon>
        <taxon>Pseudomonadati</taxon>
        <taxon>Thermodesulfobacteriota</taxon>
        <taxon>Desulfovibrionia</taxon>
        <taxon>Desulfovibrionales</taxon>
        <taxon>Desulfovibrionaceae</taxon>
    </lineage>
</organism>
<dbReference type="Pfam" id="PF13279">
    <property type="entry name" value="4HBT_2"/>
    <property type="match status" value="1"/>
</dbReference>
<dbReference type="EMBL" id="AP024485">
    <property type="protein sequence ID" value="BCS88446.1"/>
    <property type="molecule type" value="Genomic_DNA"/>
</dbReference>
<protein>
    <submittedName>
        <fullName evidence="3">4-hydroxybenzoyl-CoA thioesterase</fullName>
    </submittedName>
</protein>
<sequence length="153" mass="17945">MSKKPYFKSPENAPAPLRSITQRPVRFEEVDPLAIVWHGRYPSYFEDGRIHLGDQHGLGYLDFKRHEVAAPIKQMYFDYILPLSYGDTAHIETFLHYTEAARLNYEFIIRNSAGDITTTGYTVQLFMTFDHELLITPPDFYQKILERWKNGKL</sequence>
<keyword evidence="4" id="KW-1185">Reference proteome</keyword>
<name>A0ABM7P6E4_9BACT</name>
<dbReference type="CDD" id="cd00586">
    <property type="entry name" value="4HBT"/>
    <property type="match status" value="1"/>
</dbReference>
<accession>A0ABM7P6E4</accession>
<dbReference type="InterPro" id="IPR050563">
    <property type="entry name" value="4-hydroxybenzoyl-CoA_TE"/>
</dbReference>
<gene>
    <name evidence="3" type="ORF">PSDVSF_16880</name>
</gene>
<dbReference type="Proteomes" id="UP001053296">
    <property type="component" value="Chromosome"/>
</dbReference>
<dbReference type="SUPFAM" id="SSF54637">
    <property type="entry name" value="Thioesterase/thiol ester dehydrase-isomerase"/>
    <property type="match status" value="1"/>
</dbReference>
<dbReference type="InterPro" id="IPR029069">
    <property type="entry name" value="HotDog_dom_sf"/>
</dbReference>
<evidence type="ECO:0000313" key="3">
    <source>
        <dbReference type="EMBL" id="BCS88446.1"/>
    </source>
</evidence>
<keyword evidence="2" id="KW-0378">Hydrolase</keyword>
<dbReference type="PANTHER" id="PTHR31793:SF27">
    <property type="entry name" value="NOVEL THIOESTERASE SUPERFAMILY DOMAIN AND SAPOSIN A-TYPE DOMAIN CONTAINING PROTEIN (0610012H03RIK)"/>
    <property type="match status" value="1"/>
</dbReference>
<evidence type="ECO:0000256" key="2">
    <source>
        <dbReference type="ARBA" id="ARBA00022801"/>
    </source>
</evidence>
<proteinExistence type="inferred from homology"/>
<evidence type="ECO:0000313" key="4">
    <source>
        <dbReference type="Proteomes" id="UP001053296"/>
    </source>
</evidence>
<dbReference type="Gene3D" id="3.10.129.10">
    <property type="entry name" value="Hotdog Thioesterase"/>
    <property type="match status" value="1"/>
</dbReference>
<dbReference type="RefSeq" id="WP_229596390.1">
    <property type="nucleotide sequence ID" value="NZ_AP024485.1"/>
</dbReference>
<reference evidence="3" key="1">
    <citation type="journal article" date="2022" name="Arch. Microbiol.">
        <title>Pseudodesulfovibrio sediminis sp. nov., a mesophilic and neutrophilic sulfate-reducing bacterium isolated from sediment of a brackish lake.</title>
        <authorList>
            <person name="Takahashi A."/>
            <person name="Kojima H."/>
            <person name="Watanabe M."/>
            <person name="Fukui M."/>
        </authorList>
    </citation>
    <scope>NUCLEOTIDE SEQUENCE</scope>
    <source>
        <strain evidence="3">SF6</strain>
    </source>
</reference>